<dbReference type="PROSITE" id="PS51733">
    <property type="entry name" value="BPL_LPL_CATALYTIC"/>
    <property type="match status" value="1"/>
</dbReference>
<dbReference type="EC" id="6.3.4.15" evidence="5"/>
<dbReference type="NCBIfam" id="TIGR00121">
    <property type="entry name" value="birA_ligase"/>
    <property type="match status" value="1"/>
</dbReference>
<evidence type="ECO:0000313" key="7">
    <source>
        <dbReference type="EMBL" id="MFC6089469.1"/>
    </source>
</evidence>
<evidence type="ECO:0000313" key="8">
    <source>
        <dbReference type="Proteomes" id="UP001596220"/>
    </source>
</evidence>
<dbReference type="Pfam" id="PF02237">
    <property type="entry name" value="BPL_C"/>
    <property type="match status" value="1"/>
</dbReference>
<dbReference type="SUPFAM" id="SSF55681">
    <property type="entry name" value="Class II aaRS and biotin synthetases"/>
    <property type="match status" value="1"/>
</dbReference>
<sequence length="259" mass="26612">MDAATLRDRLVGPYAAVDVVASTGSTNADLRAAAGSGAPDRTALIAGEQLSGQGRRGRGWVSPTGGLYLSVLFRPVGVPAQRVPWLTLLAGVALVRTAADAGVRATLKWPNDLLVGGAKAAGVLAEVTADEAVVLGVGLNVARLPADVEPGAGGLAPTSLADHAAAPVDRTELAVSLLRQLHDLEARWRGLAGDDPALREEYRAHCATLGHPVRVELARGVALLGTARDVADDGTLVVRDETGADHPVSAGDVVHLRVR</sequence>
<keyword evidence="2" id="KW-0547">Nucleotide-binding</keyword>
<evidence type="ECO:0000259" key="6">
    <source>
        <dbReference type="PROSITE" id="PS51733"/>
    </source>
</evidence>
<dbReference type="GO" id="GO:0004077">
    <property type="term" value="F:biotin--[biotin carboxyl-carrier protein] ligase activity"/>
    <property type="evidence" value="ECO:0007669"/>
    <property type="project" value="UniProtKB-EC"/>
</dbReference>
<organism evidence="7 8">
    <name type="scientific">Saccharothrix lopnurensis</name>
    <dbReference type="NCBI Taxonomy" id="1670621"/>
    <lineage>
        <taxon>Bacteria</taxon>
        <taxon>Bacillati</taxon>
        <taxon>Actinomycetota</taxon>
        <taxon>Actinomycetes</taxon>
        <taxon>Pseudonocardiales</taxon>
        <taxon>Pseudonocardiaceae</taxon>
        <taxon>Saccharothrix</taxon>
    </lineage>
</organism>
<dbReference type="InterPro" id="IPR008988">
    <property type="entry name" value="Transcriptional_repressor_C"/>
</dbReference>
<evidence type="ECO:0000256" key="1">
    <source>
        <dbReference type="ARBA" id="ARBA00022598"/>
    </source>
</evidence>
<keyword evidence="1 7" id="KW-0436">Ligase</keyword>
<dbReference type="InterPro" id="IPR003142">
    <property type="entry name" value="BPL_C"/>
</dbReference>
<dbReference type="PANTHER" id="PTHR12835">
    <property type="entry name" value="BIOTIN PROTEIN LIGASE"/>
    <property type="match status" value="1"/>
</dbReference>
<dbReference type="Proteomes" id="UP001596220">
    <property type="component" value="Unassembled WGS sequence"/>
</dbReference>
<keyword evidence="3" id="KW-0067">ATP-binding</keyword>
<dbReference type="InterPro" id="IPR004143">
    <property type="entry name" value="BPL_LPL_catalytic"/>
</dbReference>
<evidence type="ECO:0000256" key="5">
    <source>
        <dbReference type="ARBA" id="ARBA00024227"/>
    </source>
</evidence>
<reference evidence="8" key="1">
    <citation type="journal article" date="2019" name="Int. J. Syst. Evol. Microbiol.">
        <title>The Global Catalogue of Microorganisms (GCM) 10K type strain sequencing project: providing services to taxonomists for standard genome sequencing and annotation.</title>
        <authorList>
            <consortium name="The Broad Institute Genomics Platform"/>
            <consortium name="The Broad Institute Genome Sequencing Center for Infectious Disease"/>
            <person name="Wu L."/>
            <person name="Ma J."/>
        </authorList>
    </citation>
    <scope>NUCLEOTIDE SEQUENCE [LARGE SCALE GENOMIC DNA]</scope>
    <source>
        <strain evidence="8">CGMCC 4.7246</strain>
    </source>
</reference>
<dbReference type="PANTHER" id="PTHR12835:SF5">
    <property type="entry name" value="BIOTIN--PROTEIN LIGASE"/>
    <property type="match status" value="1"/>
</dbReference>
<gene>
    <name evidence="7" type="ORF">ACFP3R_09330</name>
</gene>
<protein>
    <recommendedName>
        <fullName evidence="5">biotin--[biotin carboxyl-carrier protein] ligase</fullName>
        <ecNumber evidence="5">6.3.4.15</ecNumber>
    </recommendedName>
</protein>
<name>A0ABW1P1L4_9PSEU</name>
<dbReference type="SUPFAM" id="SSF50037">
    <property type="entry name" value="C-terminal domain of transcriptional repressors"/>
    <property type="match status" value="1"/>
</dbReference>
<keyword evidence="4" id="KW-0092">Biotin</keyword>
<dbReference type="Gene3D" id="2.30.30.100">
    <property type="match status" value="1"/>
</dbReference>
<keyword evidence="8" id="KW-1185">Reference proteome</keyword>
<evidence type="ECO:0000256" key="3">
    <source>
        <dbReference type="ARBA" id="ARBA00022840"/>
    </source>
</evidence>
<dbReference type="EMBL" id="JBHSQO010000007">
    <property type="protein sequence ID" value="MFC6089469.1"/>
    <property type="molecule type" value="Genomic_DNA"/>
</dbReference>
<dbReference type="InterPro" id="IPR045864">
    <property type="entry name" value="aa-tRNA-synth_II/BPL/LPL"/>
</dbReference>
<dbReference type="Gene3D" id="3.30.930.10">
    <property type="entry name" value="Bira Bifunctional Protein, Domain 2"/>
    <property type="match status" value="1"/>
</dbReference>
<accession>A0ABW1P1L4</accession>
<evidence type="ECO:0000256" key="4">
    <source>
        <dbReference type="ARBA" id="ARBA00023267"/>
    </source>
</evidence>
<dbReference type="RefSeq" id="WP_380634687.1">
    <property type="nucleotide sequence ID" value="NZ_JBHSQO010000007.1"/>
</dbReference>
<proteinExistence type="predicted"/>
<dbReference type="CDD" id="cd16442">
    <property type="entry name" value="BPL"/>
    <property type="match status" value="1"/>
</dbReference>
<comment type="caution">
    <text evidence="7">The sequence shown here is derived from an EMBL/GenBank/DDBJ whole genome shotgun (WGS) entry which is preliminary data.</text>
</comment>
<evidence type="ECO:0000256" key="2">
    <source>
        <dbReference type="ARBA" id="ARBA00022741"/>
    </source>
</evidence>
<dbReference type="Pfam" id="PF03099">
    <property type="entry name" value="BPL_LplA_LipB"/>
    <property type="match status" value="1"/>
</dbReference>
<dbReference type="InterPro" id="IPR004408">
    <property type="entry name" value="Biotin_CoA_COase_ligase"/>
</dbReference>
<feature type="domain" description="BPL/LPL catalytic" evidence="6">
    <location>
        <begin position="2"/>
        <end position="189"/>
    </location>
</feature>